<dbReference type="SUPFAM" id="SSF51735">
    <property type="entry name" value="NAD(P)-binding Rossmann-fold domains"/>
    <property type="match status" value="1"/>
</dbReference>
<name>A0A437JUL0_9BURK</name>
<keyword evidence="1" id="KW-0560">Oxidoreductase</keyword>
<dbReference type="GO" id="GO:0016491">
    <property type="term" value="F:oxidoreductase activity"/>
    <property type="evidence" value="ECO:0007669"/>
    <property type="project" value="UniProtKB-KW"/>
</dbReference>
<dbReference type="InterPro" id="IPR036291">
    <property type="entry name" value="NAD(P)-bd_dom_sf"/>
</dbReference>
<protein>
    <recommendedName>
        <fullName evidence="3">Pyrroline-5-carboxylate reductase catalytic N-terminal domain-containing protein</fullName>
    </recommendedName>
</protein>
<dbReference type="AlphaFoldDB" id="A0A437JUL0"/>
<keyword evidence="5" id="KW-1185">Reference proteome</keyword>
<dbReference type="InterPro" id="IPR028939">
    <property type="entry name" value="P5C_Rdtase_cat_N"/>
</dbReference>
<dbReference type="Proteomes" id="UP000288178">
    <property type="component" value="Unassembled WGS sequence"/>
</dbReference>
<dbReference type="EMBL" id="SACT01000004">
    <property type="protein sequence ID" value="RVT50921.1"/>
    <property type="molecule type" value="Genomic_DNA"/>
</dbReference>
<evidence type="ECO:0000256" key="1">
    <source>
        <dbReference type="ARBA" id="ARBA00023002"/>
    </source>
</evidence>
<organism evidence="4 5">
    <name type="scientific">Rubrivivax albus</name>
    <dbReference type="NCBI Taxonomy" id="2499835"/>
    <lineage>
        <taxon>Bacteria</taxon>
        <taxon>Pseudomonadati</taxon>
        <taxon>Pseudomonadota</taxon>
        <taxon>Betaproteobacteria</taxon>
        <taxon>Burkholderiales</taxon>
        <taxon>Sphaerotilaceae</taxon>
        <taxon>Rubrivivax</taxon>
    </lineage>
</organism>
<feature type="compositionally biased region" description="Low complexity" evidence="2">
    <location>
        <begin position="56"/>
        <end position="66"/>
    </location>
</feature>
<dbReference type="Gene3D" id="3.40.50.720">
    <property type="entry name" value="NAD(P)-binding Rossmann-like Domain"/>
    <property type="match status" value="1"/>
</dbReference>
<evidence type="ECO:0000259" key="3">
    <source>
        <dbReference type="Pfam" id="PF03807"/>
    </source>
</evidence>
<evidence type="ECO:0000313" key="4">
    <source>
        <dbReference type="EMBL" id="RVT50921.1"/>
    </source>
</evidence>
<proteinExistence type="predicted"/>
<dbReference type="PANTHER" id="PTHR14239">
    <property type="entry name" value="DUDULIN-RELATED"/>
    <property type="match status" value="1"/>
</dbReference>
<sequence length="313" mass="31307">MGGTDGPGVLVQCPGRHGGAAAVAAAHGAGDDRRGLRAGAVHRQRGQRGLCAAAGGHTVPAAAPGHDQPGGGADDLVADALAEPPPGALDLPAAAGGLNPEGEPMSLSILGAGQVGMALGRAFTQRGEPVTFGVPEPARPQAAVAALGPLARLTTVDEAVEGADTVILAVPYGALPAIAQARADWGGRILVDATNPLAPGLAALALGTTTSGAETLAGLAAGARVVKAFNTTGAENLGDARYPGGTPFMPVCGDDADARRHVLGLATRIGFEAVDLGPLKAARWLEPFAMTWIHMALRQGLGRRFAFGLLRRD</sequence>
<feature type="domain" description="Pyrroline-5-carboxylate reductase catalytic N-terminal" evidence="3">
    <location>
        <begin position="108"/>
        <end position="196"/>
    </location>
</feature>
<evidence type="ECO:0000313" key="5">
    <source>
        <dbReference type="Proteomes" id="UP000288178"/>
    </source>
</evidence>
<gene>
    <name evidence="4" type="ORF">ENE75_14060</name>
</gene>
<evidence type="ECO:0000256" key="2">
    <source>
        <dbReference type="SAM" id="MobiDB-lite"/>
    </source>
</evidence>
<feature type="region of interest" description="Disordered" evidence="2">
    <location>
        <begin position="56"/>
        <end position="77"/>
    </location>
</feature>
<accession>A0A437JUL0</accession>
<comment type="caution">
    <text evidence="4">The sequence shown here is derived from an EMBL/GenBank/DDBJ whole genome shotgun (WGS) entry which is preliminary data.</text>
</comment>
<dbReference type="Pfam" id="PF03807">
    <property type="entry name" value="F420_oxidored"/>
    <property type="match status" value="1"/>
</dbReference>
<dbReference type="InterPro" id="IPR051267">
    <property type="entry name" value="STEAP_metalloreductase"/>
</dbReference>
<reference evidence="4 5" key="1">
    <citation type="submission" date="2019-01" db="EMBL/GenBank/DDBJ databases">
        <authorList>
            <person name="Chen W.-M."/>
        </authorList>
    </citation>
    <scope>NUCLEOTIDE SEQUENCE [LARGE SCALE GENOMIC DNA]</scope>
    <source>
        <strain evidence="4 5">ICH-3</strain>
    </source>
</reference>